<feature type="domain" description="AB hydrolase-1" evidence="1">
    <location>
        <begin position="18"/>
        <end position="130"/>
    </location>
</feature>
<dbReference type="InterPro" id="IPR000073">
    <property type="entry name" value="AB_hydrolase_1"/>
</dbReference>
<gene>
    <name evidence="2" type="ORF">FK531_06670</name>
</gene>
<dbReference type="PRINTS" id="PR00412">
    <property type="entry name" value="EPOXHYDRLASE"/>
</dbReference>
<sequence length="261" mass="28425">MAVVADLEIHRYGPVDGPPVLALHGMTGHGQRWQHLADGYLPQVRMLAPDLRGHGRSTWAPPWSIDNQVDSLVELLEAEAREPVVLVGHSFGGTIALHLAARAPERVRALLLLDPAMALDPAKLLEIADLTVRYPDYTDAAEARSEKVHGAWADVPDEVLDAEIAEHLIQLEGGRVGWRYAVPAVVASWGELARPIVVPPADLPTVLVQAMRVQPPYVSAELRGALTERLGDRLTVVEMDVDHMVAQSRPAEVAALIEKLL</sequence>
<dbReference type="InterPro" id="IPR000639">
    <property type="entry name" value="Epox_hydrolase-like"/>
</dbReference>
<evidence type="ECO:0000259" key="1">
    <source>
        <dbReference type="Pfam" id="PF00561"/>
    </source>
</evidence>
<dbReference type="PANTHER" id="PTHR43798:SF33">
    <property type="entry name" value="HYDROLASE, PUTATIVE (AFU_ORTHOLOGUE AFUA_2G14860)-RELATED"/>
    <property type="match status" value="1"/>
</dbReference>
<dbReference type="Gene3D" id="3.40.50.1820">
    <property type="entry name" value="alpha/beta hydrolase"/>
    <property type="match status" value="1"/>
</dbReference>
<dbReference type="Pfam" id="PF00561">
    <property type="entry name" value="Abhydrolase_1"/>
    <property type="match status" value="1"/>
</dbReference>
<dbReference type="PRINTS" id="PR00111">
    <property type="entry name" value="ABHYDROLASE"/>
</dbReference>
<dbReference type="AlphaFoldDB" id="A0A541BMX1"/>
<dbReference type="SUPFAM" id="SSF53474">
    <property type="entry name" value="alpha/beta-Hydrolases"/>
    <property type="match status" value="1"/>
</dbReference>
<name>A0A541BMX1_9NOCA</name>
<dbReference type="PANTHER" id="PTHR43798">
    <property type="entry name" value="MONOACYLGLYCEROL LIPASE"/>
    <property type="match status" value="1"/>
</dbReference>
<proteinExistence type="predicted"/>
<dbReference type="InterPro" id="IPR029058">
    <property type="entry name" value="AB_hydrolase_fold"/>
</dbReference>
<reference evidence="2 3" key="1">
    <citation type="submission" date="2019-06" db="EMBL/GenBank/DDBJ databases">
        <title>Rhodococcus spaelei sp. nov., isolated from a cave.</title>
        <authorList>
            <person name="Lee S.D."/>
        </authorList>
    </citation>
    <scope>NUCLEOTIDE SEQUENCE [LARGE SCALE GENOMIC DNA]</scope>
    <source>
        <strain evidence="2 3">C9-5</strain>
    </source>
</reference>
<dbReference type="InterPro" id="IPR050266">
    <property type="entry name" value="AB_hydrolase_sf"/>
</dbReference>
<evidence type="ECO:0000313" key="2">
    <source>
        <dbReference type="EMBL" id="TQF73672.1"/>
    </source>
</evidence>
<protein>
    <submittedName>
        <fullName evidence="2">Alpha/beta fold hydrolase</fullName>
    </submittedName>
</protein>
<dbReference type="GO" id="GO:0016020">
    <property type="term" value="C:membrane"/>
    <property type="evidence" value="ECO:0007669"/>
    <property type="project" value="TreeGrafter"/>
</dbReference>
<dbReference type="GO" id="GO:0016787">
    <property type="term" value="F:hydrolase activity"/>
    <property type="evidence" value="ECO:0007669"/>
    <property type="project" value="UniProtKB-KW"/>
</dbReference>
<organism evidence="2 3">
    <name type="scientific">Rhodococcus spelaei</name>
    <dbReference type="NCBI Taxonomy" id="2546320"/>
    <lineage>
        <taxon>Bacteria</taxon>
        <taxon>Bacillati</taxon>
        <taxon>Actinomycetota</taxon>
        <taxon>Actinomycetes</taxon>
        <taxon>Mycobacteriales</taxon>
        <taxon>Nocardiaceae</taxon>
        <taxon>Rhodococcus</taxon>
    </lineage>
</organism>
<dbReference type="Proteomes" id="UP000316256">
    <property type="component" value="Unassembled WGS sequence"/>
</dbReference>
<dbReference type="OrthoDB" id="3193334at2"/>
<keyword evidence="2" id="KW-0378">Hydrolase</keyword>
<dbReference type="RefSeq" id="WP_142098099.1">
    <property type="nucleotide sequence ID" value="NZ_VIGH01000003.1"/>
</dbReference>
<comment type="caution">
    <text evidence="2">The sequence shown here is derived from an EMBL/GenBank/DDBJ whole genome shotgun (WGS) entry which is preliminary data.</text>
</comment>
<evidence type="ECO:0000313" key="3">
    <source>
        <dbReference type="Proteomes" id="UP000316256"/>
    </source>
</evidence>
<keyword evidence="3" id="KW-1185">Reference proteome</keyword>
<accession>A0A541BMX1</accession>
<dbReference type="EMBL" id="VIGH01000003">
    <property type="protein sequence ID" value="TQF73672.1"/>
    <property type="molecule type" value="Genomic_DNA"/>
</dbReference>